<dbReference type="Gene3D" id="3.30.710.10">
    <property type="entry name" value="Potassium Channel Kv1.1, Chain A"/>
    <property type="match status" value="1"/>
</dbReference>
<dbReference type="HOGENOM" id="CLU_028899_0_1_1"/>
<dbReference type="OrthoDB" id="9451547at2759"/>
<dbReference type="STRING" id="1071380.I2GX85"/>
<gene>
    <name evidence="1" type="primary">TBLA0A09520</name>
    <name evidence="1" type="ORF">TBLA_0A09520</name>
</gene>
<reference evidence="1 2" key="1">
    <citation type="journal article" date="2011" name="Proc. Natl. Acad. Sci. U.S.A.">
        <title>Evolutionary erosion of yeast sex chromosomes by mating-type switching accidents.</title>
        <authorList>
            <person name="Gordon J.L."/>
            <person name="Armisen D."/>
            <person name="Proux-Wera E."/>
            <person name="Oheigeartaigh S.S."/>
            <person name="Byrne K.P."/>
            <person name="Wolfe K.H."/>
        </authorList>
    </citation>
    <scope>NUCLEOTIDE SEQUENCE [LARGE SCALE GENOMIC DNA]</scope>
    <source>
        <strain evidence="2">ATCC 34711 / CBS 6284 / DSM 70876 / NBRC 10599 / NRRL Y-10934 / UCD 77-7</strain>
    </source>
</reference>
<dbReference type="InterPro" id="IPR011333">
    <property type="entry name" value="SKP1/BTB/POZ_sf"/>
</dbReference>
<sequence>MENIITQIEEPDPIITSLPIFNANKNAKLNDITSNPLTNTITNVSNNSSFDNECYIGDMSSFNAKYLNIDNNDGNNFMIHLNIQHTHFYITRDQLLSLPESLLLCLFPSGVFLDIKGQVINNLNSSDMVFITNFSPNCFNYILNIYNIANHDLLNNSPSFIYNNYFPFNRIRHNQNDNHTILHENPIIILLREDLDYYVVLNNKTSILNHTKILTKFDRDQARDILTDLMKKLKILAGNYLIDNDSIFNGLYNDYQEKNDNTNSSNATLGTTEKHLVDMLYTSGFHRHSQWASRVQEKNRTIISSLSLQRVENETTESFRQKVYQAQQLENYNKHQNHNNTFCNITNVVRSKSLKRHSSPQECTDAENNGGTKNLYDLVPKPKLNDKLLLFWKRPARKCWWNKQEISFDIRLDWRLQPFINPKLIIGEDENALSIIVRIPIKLHIRRVWTLELSILGA</sequence>
<evidence type="ECO:0000313" key="2">
    <source>
        <dbReference type="Proteomes" id="UP000002866"/>
    </source>
</evidence>
<evidence type="ECO:0000313" key="1">
    <source>
        <dbReference type="EMBL" id="CCH58737.1"/>
    </source>
</evidence>
<dbReference type="GeneID" id="14493549"/>
<keyword evidence="2" id="KW-1185">Reference proteome</keyword>
<dbReference type="InParanoid" id="I2GX85"/>
<dbReference type="eggNOG" id="ENOG502RXS0">
    <property type="taxonomic scope" value="Eukaryota"/>
</dbReference>
<dbReference type="EMBL" id="HE806316">
    <property type="protein sequence ID" value="CCH58737.1"/>
    <property type="molecule type" value="Genomic_DNA"/>
</dbReference>
<dbReference type="KEGG" id="tbl:TBLA_0A09520"/>
<dbReference type="AlphaFoldDB" id="I2GX85"/>
<dbReference type="Proteomes" id="UP000002866">
    <property type="component" value="Chromosome 1"/>
</dbReference>
<name>I2GX85_HENB6</name>
<evidence type="ECO:0008006" key="3">
    <source>
        <dbReference type="Google" id="ProtNLM"/>
    </source>
</evidence>
<organism evidence="1 2">
    <name type="scientific">Henningerozyma blattae (strain ATCC 34711 / CBS 6284 / DSM 70876 / NBRC 10599 / NRRL Y-10934 / UCD 77-7)</name>
    <name type="common">Yeast</name>
    <name type="synonym">Tetrapisispora blattae</name>
    <dbReference type="NCBI Taxonomy" id="1071380"/>
    <lineage>
        <taxon>Eukaryota</taxon>
        <taxon>Fungi</taxon>
        <taxon>Dikarya</taxon>
        <taxon>Ascomycota</taxon>
        <taxon>Saccharomycotina</taxon>
        <taxon>Saccharomycetes</taxon>
        <taxon>Saccharomycetales</taxon>
        <taxon>Saccharomycetaceae</taxon>
        <taxon>Henningerozyma</taxon>
    </lineage>
</organism>
<dbReference type="SUPFAM" id="SSF54695">
    <property type="entry name" value="POZ domain"/>
    <property type="match status" value="1"/>
</dbReference>
<protein>
    <recommendedName>
        <fullName evidence="3">Growth regulation protein</fullName>
    </recommendedName>
</protein>
<accession>I2GX85</accession>
<dbReference type="RefSeq" id="XP_004178256.1">
    <property type="nucleotide sequence ID" value="XM_004178208.1"/>
</dbReference>
<proteinExistence type="predicted"/>